<protein>
    <recommendedName>
        <fullName evidence="4">Glucose-6-phosphate isomerase</fullName>
        <ecNumber evidence="4">5.3.1.9</ecNumber>
    </recommendedName>
</protein>
<comment type="similarity">
    <text evidence="4">Belongs to the GPI family.</text>
</comment>
<dbReference type="Pfam" id="PF00342">
    <property type="entry name" value="PGI"/>
    <property type="match status" value="1"/>
</dbReference>
<keyword evidence="1 4" id="KW-0312">Gluconeogenesis</keyword>
<evidence type="ECO:0000313" key="5">
    <source>
        <dbReference type="EMBL" id="MDF1610637.1"/>
    </source>
</evidence>
<dbReference type="GO" id="GO:0005829">
    <property type="term" value="C:cytosol"/>
    <property type="evidence" value="ECO:0007669"/>
    <property type="project" value="TreeGrafter"/>
</dbReference>
<dbReference type="Gene3D" id="3.40.50.10490">
    <property type="entry name" value="Glucose-6-phosphate isomerase like protein, domain 1"/>
    <property type="match status" value="3"/>
</dbReference>
<keyword evidence="2 4" id="KW-0324">Glycolysis</keyword>
<evidence type="ECO:0000313" key="6">
    <source>
        <dbReference type="Proteomes" id="UP001221302"/>
    </source>
</evidence>
<accession>A0AAE3TCN4</accession>
<dbReference type="PRINTS" id="PR00662">
    <property type="entry name" value="G6PISOMERASE"/>
</dbReference>
<evidence type="ECO:0000256" key="3">
    <source>
        <dbReference type="ARBA" id="ARBA00023235"/>
    </source>
</evidence>
<evidence type="ECO:0000256" key="4">
    <source>
        <dbReference type="RuleBase" id="RU000612"/>
    </source>
</evidence>
<comment type="pathway">
    <text evidence="4">Carbohydrate degradation; glycolysis; D-glyceraldehyde 3-phosphate and glycerone phosphate from D-glucose: step 2/4.</text>
</comment>
<keyword evidence="3 4" id="KW-0413">Isomerase</keyword>
<comment type="catalytic activity">
    <reaction evidence="4">
        <text>alpha-D-glucose 6-phosphate = beta-D-fructose 6-phosphate</text>
        <dbReference type="Rhea" id="RHEA:11816"/>
        <dbReference type="ChEBI" id="CHEBI:57634"/>
        <dbReference type="ChEBI" id="CHEBI:58225"/>
        <dbReference type="EC" id="5.3.1.9"/>
    </reaction>
</comment>
<reference evidence="5" key="1">
    <citation type="submission" date="2023-03" db="EMBL/GenBank/DDBJ databases">
        <title>Stygiobacter electus gen. nov., sp. nov., facultatively anaerobic thermotolerant bacterium of the class Ignavibacteria from a well of Yessentuki mineral water deposit.</title>
        <authorList>
            <person name="Podosokorskaya O.A."/>
            <person name="Elcheninov A.G."/>
            <person name="Petrova N.F."/>
            <person name="Zavarzina D.G."/>
            <person name="Kublanov I.V."/>
            <person name="Merkel A.Y."/>
        </authorList>
    </citation>
    <scope>NUCLEOTIDE SEQUENCE</scope>
    <source>
        <strain evidence="5">09-Me</strain>
    </source>
</reference>
<dbReference type="RefSeq" id="WP_321534402.1">
    <property type="nucleotide sequence ID" value="NZ_JARGDL010000001.1"/>
</dbReference>
<sequence length="565" mass="63364">MKLSVGKYQNELEMLCSYFHNEKVAERIWQKDYTLWSDKPDEISNRLGWLNSPASSLKLLSEINEFVSSVQKDGFKKALLLGMGGSSLAPEVFRLTFGVKEDYLDLAVLDSTDPASVKYFENNFPVEETLFIVSTKSGGTVETFSFMKYFYNQTLKKVGKEKVGNHFVAITDPNSGLETTAKELNFRKIFLNDPNIGGRYSALSLFGIVPAALIGVDVKNILQLAEAFSFTTKLNNCNDNVSAKLGLIIGLLAKNKIDKLTFINSKKLSYFGAWVEQLIAESTGKIGKGILPVVGEDILEPKQYSNDRVFVHFHLKNENDLNEKINALTNEGFPVIDISIDDYNEIGSEFFKWEFATIVASWVIKIQPFDQPNVESAKVVARKMVQEYKETGKLSELPISCEENGIKITSNFQSSSVRDQIQNFLSQLEKQNQDIPLPYVAIQAYVQMNKNNEELLQKIRTAIQQKYKIATTLGFGPRFLHSTGQLHKGDAGNGLFIQFIYDPEIDLPIPDEAGNDKSSISFGVLIKSQALGDRQALLDNNRKLITINLGKDIQSSLEKIFDCVK</sequence>
<evidence type="ECO:0000256" key="2">
    <source>
        <dbReference type="ARBA" id="ARBA00023152"/>
    </source>
</evidence>
<organism evidence="5 6">
    <name type="scientific">Stygiobacter electus</name>
    <dbReference type="NCBI Taxonomy" id="3032292"/>
    <lineage>
        <taxon>Bacteria</taxon>
        <taxon>Pseudomonadati</taxon>
        <taxon>Ignavibacteriota</taxon>
        <taxon>Ignavibacteria</taxon>
        <taxon>Ignavibacteriales</taxon>
        <taxon>Melioribacteraceae</taxon>
        <taxon>Stygiobacter</taxon>
    </lineage>
</organism>
<dbReference type="Proteomes" id="UP001221302">
    <property type="component" value="Unassembled WGS sequence"/>
</dbReference>
<dbReference type="GO" id="GO:0051156">
    <property type="term" value="P:glucose 6-phosphate metabolic process"/>
    <property type="evidence" value="ECO:0007669"/>
    <property type="project" value="TreeGrafter"/>
</dbReference>
<gene>
    <name evidence="5" type="ORF">P0M35_00615</name>
</gene>
<dbReference type="GO" id="GO:0006094">
    <property type="term" value="P:gluconeogenesis"/>
    <property type="evidence" value="ECO:0007669"/>
    <property type="project" value="UniProtKB-KW"/>
</dbReference>
<dbReference type="PANTHER" id="PTHR11469:SF1">
    <property type="entry name" value="GLUCOSE-6-PHOSPHATE ISOMERASE"/>
    <property type="match status" value="1"/>
</dbReference>
<dbReference type="PROSITE" id="PS51463">
    <property type="entry name" value="P_GLUCOSE_ISOMERASE_3"/>
    <property type="match status" value="1"/>
</dbReference>
<proteinExistence type="inferred from homology"/>
<dbReference type="GO" id="GO:0006096">
    <property type="term" value="P:glycolytic process"/>
    <property type="evidence" value="ECO:0007669"/>
    <property type="project" value="UniProtKB-KW"/>
</dbReference>
<dbReference type="SUPFAM" id="SSF53697">
    <property type="entry name" value="SIS domain"/>
    <property type="match status" value="1"/>
</dbReference>
<comment type="caution">
    <text evidence="5">The sequence shown here is derived from an EMBL/GenBank/DDBJ whole genome shotgun (WGS) entry which is preliminary data.</text>
</comment>
<dbReference type="GO" id="GO:0048029">
    <property type="term" value="F:monosaccharide binding"/>
    <property type="evidence" value="ECO:0007669"/>
    <property type="project" value="TreeGrafter"/>
</dbReference>
<dbReference type="AlphaFoldDB" id="A0AAE3TCN4"/>
<dbReference type="GO" id="GO:0004347">
    <property type="term" value="F:glucose-6-phosphate isomerase activity"/>
    <property type="evidence" value="ECO:0007669"/>
    <property type="project" value="UniProtKB-EC"/>
</dbReference>
<evidence type="ECO:0000256" key="1">
    <source>
        <dbReference type="ARBA" id="ARBA00022432"/>
    </source>
</evidence>
<dbReference type="InterPro" id="IPR001672">
    <property type="entry name" value="G6P_Isomerase"/>
</dbReference>
<dbReference type="EC" id="5.3.1.9" evidence="4"/>
<dbReference type="InterPro" id="IPR046348">
    <property type="entry name" value="SIS_dom_sf"/>
</dbReference>
<dbReference type="GO" id="GO:0097367">
    <property type="term" value="F:carbohydrate derivative binding"/>
    <property type="evidence" value="ECO:0007669"/>
    <property type="project" value="InterPro"/>
</dbReference>
<dbReference type="EMBL" id="JARGDL010000001">
    <property type="protein sequence ID" value="MDF1610637.1"/>
    <property type="molecule type" value="Genomic_DNA"/>
</dbReference>
<dbReference type="PANTHER" id="PTHR11469">
    <property type="entry name" value="GLUCOSE-6-PHOSPHATE ISOMERASE"/>
    <property type="match status" value="1"/>
</dbReference>
<keyword evidence="6" id="KW-1185">Reference proteome</keyword>
<name>A0AAE3TCN4_9BACT</name>